<gene>
    <name evidence="11" type="ORF">L203_100433</name>
</gene>
<comment type="subcellular location">
    <subcellularLocation>
        <location evidence="1 10">Endoplasmic reticulum membrane</location>
        <topology evidence="1 10">Multi-pass membrane protein</topology>
    </subcellularLocation>
</comment>
<keyword evidence="7 10" id="KW-0472">Membrane</keyword>
<comment type="function">
    <text evidence="9 10">Intramembrane glycolipid transporter that operates in the biosynthetic pathway of dolichol-linked oligosaccharides, the glycan precursors employed in protein asparagine (N)-glycosylation. The sequential addition of sugars to dolichol pyrophosphate produces dolichol-linked oligosaccharides containing fourteen sugars, including two GlcNAcs, nine mannoses and three glucoses. Once assembled, the oligosaccharide is transferred from the lipid to nascent proteins by oligosaccharyltransferases. The assembly of dolichol-linked oligosaccharides begins on the cytosolic side of the endoplasmic reticulum membrane and finishes in its lumen. RFT1 could mediate the translocation of the cytosolically oriented intermediate DolPP-GlcNAc2Man5, produced by ALG11, into the ER lumen where dolichol-linked oligosaccharides assembly continues. However, the intramembrane lipid transporter activity could not be confirmed in vitro.</text>
</comment>
<name>A0AAJ8LXS8_9TREE</name>
<dbReference type="AlphaFoldDB" id="A0AAJ8LXS8"/>
<feature type="transmembrane region" description="Helical" evidence="10">
    <location>
        <begin position="138"/>
        <end position="157"/>
    </location>
</feature>
<dbReference type="GO" id="GO:0005789">
    <property type="term" value="C:endoplasmic reticulum membrane"/>
    <property type="evidence" value="ECO:0007669"/>
    <property type="project" value="UniProtKB-SubCell"/>
</dbReference>
<dbReference type="Pfam" id="PF04506">
    <property type="entry name" value="Rft-1"/>
    <property type="match status" value="3"/>
</dbReference>
<dbReference type="PANTHER" id="PTHR13117:SF5">
    <property type="entry name" value="PROTEIN RFT1 HOMOLOG"/>
    <property type="match status" value="1"/>
</dbReference>
<keyword evidence="6 10" id="KW-1133">Transmembrane helix</keyword>
<dbReference type="Proteomes" id="UP000094043">
    <property type="component" value="Chromosome 1"/>
</dbReference>
<feature type="transmembrane region" description="Helical" evidence="10">
    <location>
        <begin position="100"/>
        <end position="117"/>
    </location>
</feature>
<keyword evidence="12" id="KW-1185">Reference proteome</keyword>
<comment type="similarity">
    <text evidence="3 10">Belongs to the RFT1 family.</text>
</comment>
<feature type="transmembrane region" description="Helical" evidence="10">
    <location>
        <begin position="70"/>
        <end position="88"/>
    </location>
</feature>
<feature type="transmembrane region" description="Helical" evidence="10">
    <location>
        <begin position="365"/>
        <end position="381"/>
    </location>
</feature>
<organism evidence="11 12">
    <name type="scientific">Cryptococcus depauperatus CBS 7841</name>
    <dbReference type="NCBI Taxonomy" id="1295531"/>
    <lineage>
        <taxon>Eukaryota</taxon>
        <taxon>Fungi</taxon>
        <taxon>Dikarya</taxon>
        <taxon>Basidiomycota</taxon>
        <taxon>Agaricomycotina</taxon>
        <taxon>Tremellomycetes</taxon>
        <taxon>Tremellales</taxon>
        <taxon>Cryptococcaceae</taxon>
        <taxon>Cryptococcus</taxon>
    </lineage>
</organism>
<keyword evidence="10" id="KW-0813">Transport</keyword>
<reference evidence="11" key="3">
    <citation type="submission" date="2024-01" db="EMBL/GenBank/DDBJ databases">
        <authorList>
            <person name="Coelho M.A."/>
            <person name="David-Palma M."/>
            <person name="Shea T."/>
            <person name="Sun S."/>
            <person name="Cuomo C.A."/>
            <person name="Heitman J."/>
        </authorList>
    </citation>
    <scope>NUCLEOTIDE SEQUENCE</scope>
    <source>
        <strain evidence="11">CBS 7841</strain>
    </source>
</reference>
<evidence type="ECO:0000256" key="9">
    <source>
        <dbReference type="ARBA" id="ARBA00045912"/>
    </source>
</evidence>
<keyword evidence="4 10" id="KW-0812">Transmembrane</keyword>
<keyword evidence="5 10" id="KW-0256">Endoplasmic reticulum</keyword>
<feature type="transmembrane region" description="Helical" evidence="10">
    <location>
        <begin position="324"/>
        <end position="345"/>
    </location>
</feature>
<dbReference type="GO" id="GO:0006488">
    <property type="term" value="P:dolichol-linked oligosaccharide biosynthetic process"/>
    <property type="evidence" value="ECO:0007669"/>
    <property type="project" value="InterPro"/>
</dbReference>
<protein>
    <recommendedName>
        <fullName evidence="8 10">Man(5)GlcNAc(2)-PP-dolichol translocation protein RFT1</fullName>
    </recommendedName>
</protein>
<dbReference type="EMBL" id="CP143784">
    <property type="protein sequence ID" value="WVN85288.1"/>
    <property type="molecule type" value="Genomic_DNA"/>
</dbReference>
<accession>A0AAJ8LXS8</accession>
<evidence type="ECO:0000256" key="3">
    <source>
        <dbReference type="ARBA" id="ARBA00010288"/>
    </source>
</evidence>
<sequence length="472" mass="52149">MSYSNPLSTARSLVLLQLLSRILTFALNQTLLRLASPAVFGTAVIQFDLTDRSGKKGDGEQSQIHKLSIIPLRLGLLISSLVTGVYIWSSSLATTSQDGFWISLALYVLSALIELFIEPCYIQVHRSTPPRLNVRMQAEGGMAIVKAFVTFVSLLVLGEQGALLSFAMGQVTGASWLAARYLQVFKWDIKKLLLSQNVDDESVFDSQTFSLALANTGQGVIKHVLTESDRLAVARFSPLDGQGGYAVAMNYALYFASIIRAFVPPLFPALISFLLPKQYQNTAAPSILKLYLTSYIPLLCLNGVSESFHTASANPNEVKLQAKWMVISSGVFAATLATLASTGPIYISKNNGPYNAAILGREESLVLASCAAMLVRIFYAIRHGKMFFVMRKPSLRWLSLIPSIKILLWMGIVNLILSLLANTGRWQRGWKQWAELMGIGGTLGMFTLGWIFMVELQRFQKLRIDMKTKKDE</sequence>
<comment type="caution">
    <text evidence="10">Lacks conserved residue(s) required for the propagation of feature annotation.</text>
</comment>
<dbReference type="KEGG" id="cdep:91084649"/>
<dbReference type="RefSeq" id="XP_066065989.1">
    <property type="nucleotide sequence ID" value="XM_066209892.1"/>
</dbReference>
<evidence type="ECO:0000256" key="10">
    <source>
        <dbReference type="RuleBase" id="RU365067"/>
    </source>
</evidence>
<comment type="pathway">
    <text evidence="2">Protein modification; protein glycosylation.</text>
</comment>
<dbReference type="GO" id="GO:0034203">
    <property type="term" value="P:glycolipid translocation"/>
    <property type="evidence" value="ECO:0007669"/>
    <property type="project" value="TreeGrafter"/>
</dbReference>
<evidence type="ECO:0000313" key="12">
    <source>
        <dbReference type="Proteomes" id="UP000094043"/>
    </source>
</evidence>
<proteinExistence type="inferred from homology"/>
<reference evidence="11" key="2">
    <citation type="journal article" date="2022" name="Elife">
        <title>Obligate sexual reproduction of a homothallic fungus closely related to the Cryptococcus pathogenic species complex.</title>
        <authorList>
            <person name="Passer A.R."/>
            <person name="Clancey S.A."/>
            <person name="Shea T."/>
            <person name="David-Palma M."/>
            <person name="Averette A.F."/>
            <person name="Boekhout T."/>
            <person name="Porcel B.M."/>
            <person name="Nowrousian M."/>
            <person name="Cuomo C.A."/>
            <person name="Sun S."/>
            <person name="Heitman J."/>
            <person name="Coelho M.A."/>
        </authorList>
    </citation>
    <scope>NUCLEOTIDE SEQUENCE</scope>
    <source>
        <strain evidence="11">CBS 7841</strain>
    </source>
</reference>
<evidence type="ECO:0000256" key="6">
    <source>
        <dbReference type="ARBA" id="ARBA00022989"/>
    </source>
</evidence>
<dbReference type="GeneID" id="91084649"/>
<evidence type="ECO:0000256" key="2">
    <source>
        <dbReference type="ARBA" id="ARBA00004922"/>
    </source>
</evidence>
<evidence type="ECO:0000256" key="4">
    <source>
        <dbReference type="ARBA" id="ARBA00022692"/>
    </source>
</evidence>
<evidence type="ECO:0000256" key="1">
    <source>
        <dbReference type="ARBA" id="ARBA00004477"/>
    </source>
</evidence>
<evidence type="ECO:0000256" key="7">
    <source>
        <dbReference type="ARBA" id="ARBA00023136"/>
    </source>
</evidence>
<feature type="transmembrane region" description="Helical" evidence="10">
    <location>
        <begin position="402"/>
        <end position="421"/>
    </location>
</feature>
<dbReference type="InterPro" id="IPR007594">
    <property type="entry name" value="RFT1"/>
</dbReference>
<feature type="transmembrane region" description="Helical" evidence="10">
    <location>
        <begin position="251"/>
        <end position="275"/>
    </location>
</feature>
<evidence type="ECO:0000313" key="11">
    <source>
        <dbReference type="EMBL" id="WVN85288.1"/>
    </source>
</evidence>
<feature type="transmembrane region" description="Helical" evidence="10">
    <location>
        <begin position="433"/>
        <end position="454"/>
    </location>
</feature>
<reference evidence="11" key="1">
    <citation type="submission" date="2016-06" db="EMBL/GenBank/DDBJ databases">
        <authorList>
            <person name="Cuomo C."/>
            <person name="Litvintseva A."/>
            <person name="Heitman J."/>
            <person name="Chen Y."/>
            <person name="Sun S."/>
            <person name="Springer D."/>
            <person name="Dromer F."/>
            <person name="Young S."/>
            <person name="Zeng Q."/>
            <person name="Chapman S."/>
            <person name="Gujja S."/>
            <person name="Saif S."/>
            <person name="Birren B."/>
        </authorList>
    </citation>
    <scope>NUCLEOTIDE SEQUENCE</scope>
    <source>
        <strain evidence="11">CBS 7841</strain>
    </source>
</reference>
<evidence type="ECO:0000256" key="8">
    <source>
        <dbReference type="ARBA" id="ARBA00044793"/>
    </source>
</evidence>
<evidence type="ECO:0000256" key="5">
    <source>
        <dbReference type="ARBA" id="ARBA00022824"/>
    </source>
</evidence>
<dbReference type="PANTHER" id="PTHR13117">
    <property type="entry name" value="ENDOPLASMIC RETICULUM MULTISPAN TRANSMEMBRANE PROTEIN-RELATED"/>
    <property type="match status" value="1"/>
</dbReference>